<evidence type="ECO:0000256" key="1">
    <source>
        <dbReference type="PIRSR" id="PIRSR017388-1"/>
    </source>
</evidence>
<accession>A0A1G9WSP4</accession>
<dbReference type="PANTHER" id="PTHR42886">
    <property type="entry name" value="RE40534P-RELATED"/>
    <property type="match status" value="1"/>
</dbReference>
<dbReference type="OrthoDB" id="9786110at2"/>
<dbReference type="AlphaFoldDB" id="A0A1G9WSP4"/>
<sequence>MIGCLCIHGYTGGPYEVEPLAERLKENTDWQVVVPCLPGHGNTLALKGVPFEQWVSAAEEEMEELVNKCDSVYVIGFSMGGMIASYLAAKYQATKLALLSPAGKYLNFKQMGIEMVRFMLKGVKGQLKQDPLYSNYKEKFGSVPFTSMREFQKCVRFTRPYLRRIECPVLIAQGRQDSMVPYKTLHYLDKEIAAETELILYDQSKHHICLGEEKEELIRNVYSFLTSKKGVLDKGEVIIQ</sequence>
<evidence type="ECO:0000313" key="4">
    <source>
        <dbReference type="Proteomes" id="UP000182347"/>
    </source>
</evidence>
<name>A0A1G9WSP4_9BACI</name>
<dbReference type="PANTHER" id="PTHR42886:SF29">
    <property type="entry name" value="PUMMELIG, ISOFORM A"/>
    <property type="match status" value="1"/>
</dbReference>
<protein>
    <submittedName>
        <fullName evidence="3">Esterase/lipase</fullName>
    </submittedName>
</protein>
<dbReference type="SUPFAM" id="SSF53474">
    <property type="entry name" value="alpha/beta-Hydrolases"/>
    <property type="match status" value="1"/>
</dbReference>
<dbReference type="GO" id="GO:0052689">
    <property type="term" value="F:carboxylic ester hydrolase activity"/>
    <property type="evidence" value="ECO:0007669"/>
    <property type="project" value="InterPro"/>
</dbReference>
<keyword evidence="4" id="KW-1185">Reference proteome</keyword>
<dbReference type="Proteomes" id="UP000182347">
    <property type="component" value="Unassembled WGS sequence"/>
</dbReference>
<dbReference type="RefSeq" id="WP_074600605.1">
    <property type="nucleotide sequence ID" value="NZ_FNHF01000006.1"/>
</dbReference>
<dbReference type="EMBL" id="FNHF01000006">
    <property type="protein sequence ID" value="SDM87163.1"/>
    <property type="molecule type" value="Genomic_DNA"/>
</dbReference>
<feature type="active site" description="Charge relay system" evidence="1">
    <location>
        <position position="206"/>
    </location>
</feature>
<feature type="active site" description="Nucleophile" evidence="1">
    <location>
        <position position="78"/>
    </location>
</feature>
<organism evidence="3 4">
    <name type="scientific">Sediminibacillus halophilus</name>
    <dbReference type="NCBI Taxonomy" id="482461"/>
    <lineage>
        <taxon>Bacteria</taxon>
        <taxon>Bacillati</taxon>
        <taxon>Bacillota</taxon>
        <taxon>Bacilli</taxon>
        <taxon>Bacillales</taxon>
        <taxon>Bacillaceae</taxon>
        <taxon>Sediminibacillus</taxon>
    </lineage>
</organism>
<dbReference type="STRING" id="482461.SAMN05216244_3597"/>
<evidence type="ECO:0000313" key="3">
    <source>
        <dbReference type="EMBL" id="SDM87163.1"/>
    </source>
</evidence>
<dbReference type="InterPro" id="IPR012354">
    <property type="entry name" value="Esterase_lipase"/>
</dbReference>
<dbReference type="PIRSF" id="PIRSF017388">
    <property type="entry name" value="Esterase_lipase"/>
    <property type="match status" value="1"/>
</dbReference>
<dbReference type="InterPro" id="IPR029058">
    <property type="entry name" value="AB_hydrolase_fold"/>
</dbReference>
<evidence type="ECO:0000259" key="2">
    <source>
        <dbReference type="Pfam" id="PF12146"/>
    </source>
</evidence>
<reference evidence="4" key="1">
    <citation type="submission" date="2016-10" db="EMBL/GenBank/DDBJ databases">
        <authorList>
            <person name="Varghese N."/>
            <person name="Submissions S."/>
        </authorList>
    </citation>
    <scope>NUCLEOTIDE SEQUENCE [LARGE SCALE GENOMIC DNA]</scope>
    <source>
        <strain evidence="4">CGMCC 1.6199</strain>
    </source>
</reference>
<dbReference type="Pfam" id="PF12146">
    <property type="entry name" value="Hydrolase_4"/>
    <property type="match status" value="1"/>
</dbReference>
<proteinExistence type="predicted"/>
<feature type="domain" description="Serine aminopeptidase S33" evidence="2">
    <location>
        <begin position="5"/>
        <end position="209"/>
    </location>
</feature>
<gene>
    <name evidence="3" type="ORF">SAMN05216244_3597</name>
</gene>
<feature type="active site" description="Charge relay system" evidence="1">
    <location>
        <position position="177"/>
    </location>
</feature>
<dbReference type="InterPro" id="IPR022742">
    <property type="entry name" value="Hydrolase_4"/>
</dbReference>
<dbReference type="Gene3D" id="3.40.50.1820">
    <property type="entry name" value="alpha/beta hydrolase"/>
    <property type="match status" value="1"/>
</dbReference>